<feature type="region of interest" description="Disordered" evidence="1">
    <location>
        <begin position="52"/>
        <end position="256"/>
    </location>
</feature>
<dbReference type="AlphaFoldDB" id="A0A8H3IGK9"/>
<feature type="compositionally biased region" description="Low complexity" evidence="1">
    <location>
        <begin position="96"/>
        <end position="109"/>
    </location>
</feature>
<proteinExistence type="predicted"/>
<feature type="compositionally biased region" description="Low complexity" evidence="1">
    <location>
        <begin position="219"/>
        <end position="231"/>
    </location>
</feature>
<dbReference type="OrthoDB" id="5317787at2759"/>
<feature type="compositionally biased region" description="Basic and acidic residues" evidence="1">
    <location>
        <begin position="247"/>
        <end position="256"/>
    </location>
</feature>
<dbReference type="EMBL" id="CAJPDQ010000009">
    <property type="protein sequence ID" value="CAF9914975.1"/>
    <property type="molecule type" value="Genomic_DNA"/>
</dbReference>
<name>A0A8H3IGK9_9LECA</name>
<feature type="compositionally biased region" description="Gly residues" evidence="1">
    <location>
        <begin position="310"/>
        <end position="322"/>
    </location>
</feature>
<feature type="region of interest" description="Disordered" evidence="1">
    <location>
        <begin position="301"/>
        <end position="381"/>
    </location>
</feature>
<organism evidence="3 4">
    <name type="scientific">Gomphillus americanus</name>
    <dbReference type="NCBI Taxonomy" id="1940652"/>
    <lineage>
        <taxon>Eukaryota</taxon>
        <taxon>Fungi</taxon>
        <taxon>Dikarya</taxon>
        <taxon>Ascomycota</taxon>
        <taxon>Pezizomycotina</taxon>
        <taxon>Lecanoromycetes</taxon>
        <taxon>OSLEUM clade</taxon>
        <taxon>Ostropomycetidae</taxon>
        <taxon>Ostropales</taxon>
        <taxon>Graphidaceae</taxon>
        <taxon>Gomphilloideae</taxon>
        <taxon>Gomphillus</taxon>
    </lineage>
</organism>
<keyword evidence="4" id="KW-1185">Reference proteome</keyword>
<feature type="compositionally biased region" description="Low complexity" evidence="1">
    <location>
        <begin position="119"/>
        <end position="131"/>
    </location>
</feature>
<evidence type="ECO:0000256" key="2">
    <source>
        <dbReference type="SAM" id="SignalP"/>
    </source>
</evidence>
<gene>
    <name evidence="3" type="ORF">GOMPHAMPRED_008345</name>
</gene>
<sequence length="766" mass="83717">MRYTIVVSTLLVASVGAIHVDSTAEPAYYARDVQTESYLHIRDVDGFFTTILPRSPGGGSPGASGSRPLSPKSERQPAQKVEAKVRSGSPVPPGSPSGKSSSTSPPGSPSKGGSGGRSGASSSKADTSSKGRAGSPENPFAAAAKDALPHGNAKAFPATKGRLRVGGTLMPQPRRRPKMFDTSAPRSSAHRTPFGRPEPGRSGLGREGITSIGGDGSGRSRPPGLPLSRPGPKGDAGPSSSQSEHGPAMEKRSTEDQEMHIYFARFLDDRPINDVYIKSLADAESLWTRDVADGKTILEARGNTLNPKNGNGGNGGQGGNAGSAGRETTRRSSGDTRRPVRANSPATESPPRQVRQIAGSDDSYGSGHSRSTAPTDYSVKPSLRHFDTDISQSKYTKEWAECFLDQDDDARSIAGSLASTVASEDDLEDALNYEEPPELQDYETYDYIPTAYPATSEEFAQLFPSSRRLFIHHDDTIDGNMNLRLDTEIKTGSGKPLNLTLFHLRMHDLKKREFSFRRYCRGSGREICHSSRKYTKPPSQRRPGFQRSVSNAFASLKSITNDRSGIKPIQRQDSGYASIDGELDIGDNSHKLSTKNISMPTNTTLVEFSSYAHVELKRRGAKASKRYEFDYWGQSYTWKRSVQKFGSQREISYHLFATGSSVPIAHIVPEPMSPYDREEEERNGGWVPPSSMWISDLRTMNTATDIADVIVASGLIAFVDDCIKNKWHCKDRFQFPIITPILEKQLGIEYISPKRLVDEIFNRRDS</sequence>
<feature type="signal peptide" evidence="2">
    <location>
        <begin position="1"/>
        <end position="17"/>
    </location>
</feature>
<feature type="compositionally biased region" description="Basic and acidic residues" evidence="1">
    <location>
        <begin position="327"/>
        <end position="338"/>
    </location>
</feature>
<reference evidence="3" key="1">
    <citation type="submission" date="2021-03" db="EMBL/GenBank/DDBJ databases">
        <authorList>
            <person name="Tagirdzhanova G."/>
        </authorList>
    </citation>
    <scope>NUCLEOTIDE SEQUENCE</scope>
</reference>
<protein>
    <submittedName>
        <fullName evidence="3">Uncharacterized protein</fullName>
    </submittedName>
</protein>
<feature type="compositionally biased region" description="Polar residues" evidence="1">
    <location>
        <begin position="366"/>
        <end position="375"/>
    </location>
</feature>
<feature type="compositionally biased region" description="Gly residues" evidence="1">
    <location>
        <begin position="202"/>
        <end position="217"/>
    </location>
</feature>
<evidence type="ECO:0000313" key="3">
    <source>
        <dbReference type="EMBL" id="CAF9914975.1"/>
    </source>
</evidence>
<evidence type="ECO:0000256" key="1">
    <source>
        <dbReference type="SAM" id="MobiDB-lite"/>
    </source>
</evidence>
<feature type="chain" id="PRO_5034978503" evidence="2">
    <location>
        <begin position="18"/>
        <end position="766"/>
    </location>
</feature>
<accession>A0A8H3IGK9</accession>
<dbReference type="Proteomes" id="UP000664169">
    <property type="component" value="Unassembled WGS sequence"/>
</dbReference>
<comment type="caution">
    <text evidence="3">The sequence shown here is derived from an EMBL/GenBank/DDBJ whole genome shotgun (WGS) entry which is preliminary data.</text>
</comment>
<keyword evidence="2" id="KW-0732">Signal</keyword>
<feature type="compositionally biased region" description="Basic and acidic residues" evidence="1">
    <location>
        <begin position="72"/>
        <end position="85"/>
    </location>
</feature>
<evidence type="ECO:0000313" key="4">
    <source>
        <dbReference type="Proteomes" id="UP000664169"/>
    </source>
</evidence>